<dbReference type="Proteomes" id="UP000321307">
    <property type="component" value="Unassembled WGS sequence"/>
</dbReference>
<evidence type="ECO:0000256" key="5">
    <source>
        <dbReference type="ARBA" id="ARBA00022989"/>
    </source>
</evidence>
<keyword evidence="5 7" id="KW-1133">Transmembrane helix</keyword>
<feature type="transmembrane region" description="Helical" evidence="7">
    <location>
        <begin position="171"/>
        <end position="191"/>
    </location>
</feature>
<dbReference type="Pfam" id="PF13440">
    <property type="entry name" value="Polysacc_synt_3"/>
    <property type="match status" value="1"/>
</dbReference>
<evidence type="ECO:0000256" key="6">
    <source>
        <dbReference type="ARBA" id="ARBA00023136"/>
    </source>
</evidence>
<comment type="subcellular location">
    <subcellularLocation>
        <location evidence="1">Cell membrane</location>
        <topology evidence="1">Multi-pass membrane protein</topology>
    </subcellularLocation>
</comment>
<dbReference type="InterPro" id="IPR050833">
    <property type="entry name" value="Poly_Biosynth_Transport"/>
</dbReference>
<dbReference type="PANTHER" id="PTHR30250:SF10">
    <property type="entry name" value="LIPOPOLYSACCHARIDE BIOSYNTHESIS PROTEIN WZXC"/>
    <property type="match status" value="1"/>
</dbReference>
<gene>
    <name evidence="8" type="ORF">FOT63_01555</name>
</gene>
<evidence type="ECO:0000313" key="8">
    <source>
        <dbReference type="EMBL" id="TXE32773.1"/>
    </source>
</evidence>
<evidence type="ECO:0000256" key="4">
    <source>
        <dbReference type="ARBA" id="ARBA00022692"/>
    </source>
</evidence>
<reference evidence="8 9" key="1">
    <citation type="submission" date="2019-07" db="EMBL/GenBank/DDBJ databases">
        <title>Serratia strains were isolated from fresh produce.</title>
        <authorList>
            <person name="Cho G.-S."/>
            <person name="Stein M."/>
            <person name="Lee W."/>
            <person name="Suh S.H."/>
            <person name="Franz C.M.A.P."/>
        </authorList>
    </citation>
    <scope>NUCLEOTIDE SEQUENCE [LARGE SCALE GENOMIC DNA]</scope>
    <source>
        <strain evidence="8 9">S17</strain>
    </source>
</reference>
<keyword evidence="3" id="KW-1003">Cell membrane</keyword>
<protein>
    <submittedName>
        <fullName evidence="8">Lipopolysaccharide biosynthesis protein</fullName>
    </submittedName>
</protein>
<keyword evidence="6 7" id="KW-0472">Membrane</keyword>
<dbReference type="CDD" id="cd13127">
    <property type="entry name" value="MATE_tuaB_like"/>
    <property type="match status" value="1"/>
</dbReference>
<evidence type="ECO:0000256" key="3">
    <source>
        <dbReference type="ARBA" id="ARBA00022475"/>
    </source>
</evidence>
<proteinExistence type="inferred from homology"/>
<name>A0A9X9G485_9GAMM</name>
<feature type="transmembrane region" description="Helical" evidence="7">
    <location>
        <begin position="44"/>
        <end position="68"/>
    </location>
</feature>
<accession>A0A9X9G485</accession>
<organism evidence="8 9">
    <name type="scientific">Serratia ureilytica</name>
    <dbReference type="NCBI Taxonomy" id="300181"/>
    <lineage>
        <taxon>Bacteria</taxon>
        <taxon>Pseudomonadati</taxon>
        <taxon>Pseudomonadota</taxon>
        <taxon>Gammaproteobacteria</taxon>
        <taxon>Enterobacterales</taxon>
        <taxon>Yersiniaceae</taxon>
        <taxon>Serratia</taxon>
    </lineage>
</organism>
<evidence type="ECO:0000256" key="7">
    <source>
        <dbReference type="SAM" id="Phobius"/>
    </source>
</evidence>
<evidence type="ECO:0000256" key="1">
    <source>
        <dbReference type="ARBA" id="ARBA00004651"/>
    </source>
</evidence>
<comment type="similarity">
    <text evidence="2">Belongs to the polysaccharide synthase family.</text>
</comment>
<feature type="transmembrane region" description="Helical" evidence="7">
    <location>
        <begin position="291"/>
        <end position="315"/>
    </location>
</feature>
<feature type="transmembrane region" description="Helical" evidence="7">
    <location>
        <begin position="321"/>
        <end position="343"/>
    </location>
</feature>
<feature type="transmembrane region" description="Helical" evidence="7">
    <location>
        <begin position="112"/>
        <end position="136"/>
    </location>
</feature>
<feature type="transmembrane region" description="Helical" evidence="7">
    <location>
        <begin position="414"/>
        <end position="432"/>
    </location>
</feature>
<comment type="caution">
    <text evidence="8">The sequence shown here is derived from an EMBL/GenBank/DDBJ whole genome shotgun (WGS) entry which is preliminary data.</text>
</comment>
<keyword evidence="4 7" id="KW-0812">Transmembrane</keyword>
<dbReference type="EMBL" id="VOUP01000001">
    <property type="protein sequence ID" value="TXE32773.1"/>
    <property type="molecule type" value="Genomic_DNA"/>
</dbReference>
<evidence type="ECO:0000313" key="9">
    <source>
        <dbReference type="Proteomes" id="UP000321307"/>
    </source>
</evidence>
<dbReference type="PANTHER" id="PTHR30250">
    <property type="entry name" value="PST FAMILY PREDICTED COLANIC ACID TRANSPORTER"/>
    <property type="match status" value="1"/>
</dbReference>
<feature type="transmembrane region" description="Helical" evidence="7">
    <location>
        <begin position="148"/>
        <end position="165"/>
    </location>
</feature>
<dbReference type="GO" id="GO:0005886">
    <property type="term" value="C:plasma membrane"/>
    <property type="evidence" value="ECO:0007669"/>
    <property type="project" value="UniProtKB-SubCell"/>
</dbReference>
<feature type="transmembrane region" description="Helical" evidence="7">
    <location>
        <begin position="80"/>
        <end position="100"/>
    </location>
</feature>
<evidence type="ECO:0000256" key="2">
    <source>
        <dbReference type="ARBA" id="ARBA00007430"/>
    </source>
</evidence>
<dbReference type="AlphaFoldDB" id="A0A9X9G485"/>
<sequence length="476" mass="53061">MEKLKEKTTRGLKWSALERVMAQGVQLCVMLILARMLGPTSFGLVGMLAVFIAVAQVFVDSGFSAALIRKPERTEADVATTFYFNITVSLVCYAVLYFSADSVARFYNQSELSLLLKVLGLAVIFNSFLVIPRTNLTIAMDFKSQAKISILSVLVSGTMALFLAWKGYGVWALVAQTLVASLTSVVMYNIISPWKPKDKFSFESFRYLFGFGSKLLCSSLLETIYNNIYQLIIGKHFSPNYVGQFTQANQLASVPAMTATTVIQRVTFPMFSHMQTSPEKMDQAYLLTLKLAAFFIFPLLSILSVASTPLLIWILGVKWIYASHLLSILCIGYLLYPIHAINLNILQVKGRSDLFLKLEVIKKVLGGVILLVTMQISITAMCIGIVLHSYLSLIINTYYTSQLTQIGQLTQFKALWSLWLGSVVSAASAFYLNQAFDFSLPVEIFIAICIPAVLYVMYSVLFQRDLLKVIFSAVKK</sequence>
<feature type="transmembrane region" description="Helical" evidence="7">
    <location>
        <begin position="444"/>
        <end position="462"/>
    </location>
</feature>
<dbReference type="RefSeq" id="WP_147837799.1">
    <property type="nucleotide sequence ID" value="NZ_JAQSPV010000002.1"/>
</dbReference>
<feature type="transmembrane region" description="Helical" evidence="7">
    <location>
        <begin position="364"/>
        <end position="394"/>
    </location>
</feature>